<evidence type="ECO:0000256" key="3">
    <source>
        <dbReference type="ARBA" id="ARBA00022490"/>
    </source>
</evidence>
<proteinExistence type="inferred from homology"/>
<keyword evidence="3" id="KW-0963">Cytoplasm</keyword>
<organism evidence="6 7">
    <name type="scientific">Clunio marinus</name>
    <dbReference type="NCBI Taxonomy" id="568069"/>
    <lineage>
        <taxon>Eukaryota</taxon>
        <taxon>Metazoa</taxon>
        <taxon>Ecdysozoa</taxon>
        <taxon>Arthropoda</taxon>
        <taxon>Hexapoda</taxon>
        <taxon>Insecta</taxon>
        <taxon>Pterygota</taxon>
        <taxon>Neoptera</taxon>
        <taxon>Endopterygota</taxon>
        <taxon>Diptera</taxon>
        <taxon>Nematocera</taxon>
        <taxon>Chironomoidea</taxon>
        <taxon>Chironomidae</taxon>
        <taxon>Clunio</taxon>
    </lineage>
</organism>
<dbReference type="EMBL" id="CVRI01000054">
    <property type="protein sequence ID" value="CRL00061.1"/>
    <property type="molecule type" value="Genomic_DNA"/>
</dbReference>
<evidence type="ECO:0000256" key="4">
    <source>
        <dbReference type="SAM" id="Coils"/>
    </source>
</evidence>
<keyword evidence="7" id="KW-1185">Reference proteome</keyword>
<comment type="similarity">
    <text evidence="2">Belongs to the sestrin family.</text>
</comment>
<dbReference type="GO" id="GO:1990253">
    <property type="term" value="P:cellular response to leucine starvation"/>
    <property type="evidence" value="ECO:0007669"/>
    <property type="project" value="TreeGrafter"/>
</dbReference>
<dbReference type="InterPro" id="IPR029032">
    <property type="entry name" value="AhpD-like"/>
</dbReference>
<evidence type="ECO:0000256" key="5">
    <source>
        <dbReference type="SAM" id="MobiDB-lite"/>
    </source>
</evidence>
<dbReference type="GO" id="GO:0016239">
    <property type="term" value="P:positive regulation of macroautophagy"/>
    <property type="evidence" value="ECO:0007669"/>
    <property type="project" value="TreeGrafter"/>
</dbReference>
<feature type="coiled-coil region" evidence="4">
    <location>
        <begin position="260"/>
        <end position="287"/>
    </location>
</feature>
<dbReference type="SUPFAM" id="SSF69118">
    <property type="entry name" value="AhpD-like"/>
    <property type="match status" value="1"/>
</dbReference>
<protein>
    <submittedName>
        <fullName evidence="6">CLUMA_CG013347, isoform A</fullName>
    </submittedName>
</protein>
<keyword evidence="4" id="KW-0175">Coiled coil</keyword>
<evidence type="ECO:0000313" key="7">
    <source>
        <dbReference type="Proteomes" id="UP000183832"/>
    </source>
</evidence>
<evidence type="ECO:0000256" key="2">
    <source>
        <dbReference type="ARBA" id="ARBA00008350"/>
    </source>
</evidence>
<dbReference type="Pfam" id="PF04636">
    <property type="entry name" value="PA26"/>
    <property type="match status" value="1"/>
</dbReference>
<accession>A0A1J1IIK2</accession>
<evidence type="ECO:0000313" key="6">
    <source>
        <dbReference type="EMBL" id="CRL00061.1"/>
    </source>
</evidence>
<reference evidence="6 7" key="1">
    <citation type="submission" date="2015-04" db="EMBL/GenBank/DDBJ databases">
        <authorList>
            <person name="Syromyatnikov M.Y."/>
            <person name="Popov V.N."/>
        </authorList>
    </citation>
    <scope>NUCLEOTIDE SEQUENCE [LARGE SCALE GENOMIC DNA]</scope>
</reference>
<dbReference type="Proteomes" id="UP000183832">
    <property type="component" value="Unassembled WGS sequence"/>
</dbReference>
<name>A0A1J1IIK2_9DIPT</name>
<dbReference type="AlphaFoldDB" id="A0A1J1IIK2"/>
<dbReference type="GO" id="GO:0005737">
    <property type="term" value="C:cytoplasm"/>
    <property type="evidence" value="ECO:0007669"/>
    <property type="project" value="UniProtKB-SubCell"/>
</dbReference>
<dbReference type="GO" id="GO:0070728">
    <property type="term" value="F:L-leucine binding"/>
    <property type="evidence" value="ECO:0007669"/>
    <property type="project" value="TreeGrafter"/>
</dbReference>
<dbReference type="GO" id="GO:1901031">
    <property type="term" value="P:regulation of response to reactive oxygen species"/>
    <property type="evidence" value="ECO:0007669"/>
    <property type="project" value="InterPro"/>
</dbReference>
<dbReference type="GO" id="GO:0016684">
    <property type="term" value="F:oxidoreductase activity, acting on peroxide as acceptor"/>
    <property type="evidence" value="ECO:0007669"/>
    <property type="project" value="TreeGrafter"/>
</dbReference>
<dbReference type="PANTHER" id="PTHR12474:SF0">
    <property type="entry name" value="SESTRIN HOMOLOG"/>
    <property type="match status" value="1"/>
</dbReference>
<feature type="region of interest" description="Disordered" evidence="5">
    <location>
        <begin position="189"/>
        <end position="214"/>
    </location>
</feature>
<dbReference type="OrthoDB" id="337464at2759"/>
<evidence type="ECO:0000256" key="1">
    <source>
        <dbReference type="ARBA" id="ARBA00004496"/>
    </source>
</evidence>
<dbReference type="InterPro" id="IPR006730">
    <property type="entry name" value="Sestrin"/>
</dbReference>
<dbReference type="GO" id="GO:0071233">
    <property type="term" value="P:cellular response to L-leucine"/>
    <property type="evidence" value="ECO:0007669"/>
    <property type="project" value="TreeGrafter"/>
</dbReference>
<comment type="subcellular location">
    <subcellularLocation>
        <location evidence="1">Cytoplasm</location>
    </subcellularLocation>
</comment>
<dbReference type="STRING" id="568069.A0A1J1IIK2"/>
<sequence>MEAMELDSMVECYTDPEMEQMQHDYDYKEFFIDGNIDAYDHVTKVIRYHPKYFEHYIKTHRYLMYDDGPLPFPTRHYLAIIAAARNKCNYLVNLHEKDFIAEGGDITWLKGLEFIPQKLCAIYDINKILAHRPWLLTKEHIEGLTKGSNSWSLAEVVHAIVILAHFHSLSSFVFSCGLNQELDASLKNGSSVESETPLGTDDLETESDIKPSTTPPFIQRLKMEQQRIHHQHHQKMKEQEENRKILQMKNSNVASCNASNAAASDNIDMLMKRMQDLSEKKKECSEAELNNRFKNVELQAAQLATSSSQSIINDVPPSISHYVDDPNYTYQDFARRGAENIPHTFRIQDYSWDDHGYSLVNRLYNDVGFLLDDKFRVAYNLTYKTLAGRQNVDTSKFRRAIWNYIQCIYGIRHDDYDYGEVNKLLDRPLKTFIKTACCYPDRITKQDYDSILVELLDSEKVHVNLMILEAKNQAILLYALRELNR</sequence>
<dbReference type="PANTHER" id="PTHR12474">
    <property type="entry name" value="P53 REGULATED PA26 NUCLEAR PROTEIN SESTRIN"/>
    <property type="match status" value="1"/>
</dbReference>
<dbReference type="Gene3D" id="1.20.1290.10">
    <property type="entry name" value="AhpD-like"/>
    <property type="match status" value="1"/>
</dbReference>
<dbReference type="GO" id="GO:1904262">
    <property type="term" value="P:negative regulation of TORC1 signaling"/>
    <property type="evidence" value="ECO:0007669"/>
    <property type="project" value="UniProtKB-ARBA"/>
</dbReference>
<gene>
    <name evidence="6" type="primary">putative Sestrin homolog</name>
    <name evidence="6" type="ORF">CLUMA_CG013347</name>
</gene>
<dbReference type="GO" id="GO:0005634">
    <property type="term" value="C:nucleus"/>
    <property type="evidence" value="ECO:0007669"/>
    <property type="project" value="InterPro"/>
</dbReference>